<dbReference type="RefSeq" id="XP_001304297.1">
    <property type="nucleotide sequence ID" value="XM_001304296.1"/>
</dbReference>
<keyword evidence="3" id="KW-1185">Reference proteome</keyword>
<dbReference type="SUPFAM" id="SSF50974">
    <property type="entry name" value="Nitrous oxide reductase, N-terminal domain"/>
    <property type="match status" value="1"/>
</dbReference>
<dbReference type="GO" id="GO:0017057">
    <property type="term" value="F:6-phosphogluconolactonase activity"/>
    <property type="evidence" value="ECO:0000318"/>
    <property type="project" value="GO_Central"/>
</dbReference>
<name>A2FUQ0_TRIV3</name>
<evidence type="ECO:0000256" key="1">
    <source>
        <dbReference type="ARBA" id="ARBA00005564"/>
    </source>
</evidence>
<dbReference type="InParanoid" id="A2FUQ0"/>
<organism evidence="2 3">
    <name type="scientific">Trichomonas vaginalis (strain ATCC PRA-98 / G3)</name>
    <dbReference type="NCBI Taxonomy" id="412133"/>
    <lineage>
        <taxon>Eukaryota</taxon>
        <taxon>Metamonada</taxon>
        <taxon>Parabasalia</taxon>
        <taxon>Trichomonadida</taxon>
        <taxon>Trichomonadidae</taxon>
        <taxon>Trichomonas</taxon>
    </lineage>
</organism>
<accession>A2FUQ0</accession>
<dbReference type="InterPro" id="IPR050282">
    <property type="entry name" value="Cycloisomerase_2"/>
</dbReference>
<dbReference type="EMBL" id="DS114040">
    <property type="protein sequence ID" value="EAX91367.1"/>
    <property type="molecule type" value="Genomic_DNA"/>
</dbReference>
<reference evidence="2" key="2">
    <citation type="journal article" date="2007" name="Science">
        <title>Draft genome sequence of the sexually transmitted pathogen Trichomonas vaginalis.</title>
        <authorList>
            <person name="Carlton J.M."/>
            <person name="Hirt R.P."/>
            <person name="Silva J.C."/>
            <person name="Delcher A.L."/>
            <person name="Schatz M."/>
            <person name="Zhao Q."/>
            <person name="Wortman J.R."/>
            <person name="Bidwell S.L."/>
            <person name="Alsmark U.C.M."/>
            <person name="Besteiro S."/>
            <person name="Sicheritz-Ponten T."/>
            <person name="Noel C.J."/>
            <person name="Dacks J.B."/>
            <person name="Foster P.G."/>
            <person name="Simillion C."/>
            <person name="Van de Peer Y."/>
            <person name="Miranda-Saavedra D."/>
            <person name="Barton G.J."/>
            <person name="Westrop G.D."/>
            <person name="Mueller S."/>
            <person name="Dessi D."/>
            <person name="Fiori P.L."/>
            <person name="Ren Q."/>
            <person name="Paulsen I."/>
            <person name="Zhang H."/>
            <person name="Bastida-Corcuera F.D."/>
            <person name="Simoes-Barbosa A."/>
            <person name="Brown M.T."/>
            <person name="Hayes R.D."/>
            <person name="Mukherjee M."/>
            <person name="Okumura C.Y."/>
            <person name="Schneider R."/>
            <person name="Smith A.J."/>
            <person name="Vanacova S."/>
            <person name="Villalvazo M."/>
            <person name="Haas B.J."/>
            <person name="Pertea M."/>
            <person name="Feldblyum T.V."/>
            <person name="Utterback T.R."/>
            <person name="Shu C.L."/>
            <person name="Osoegawa K."/>
            <person name="de Jong P.J."/>
            <person name="Hrdy I."/>
            <person name="Horvathova L."/>
            <person name="Zubacova Z."/>
            <person name="Dolezal P."/>
            <person name="Malik S.B."/>
            <person name="Logsdon J.M. Jr."/>
            <person name="Henze K."/>
            <person name="Gupta A."/>
            <person name="Wang C.C."/>
            <person name="Dunne R.L."/>
            <person name="Upcroft J.A."/>
            <person name="Upcroft P."/>
            <person name="White O."/>
            <person name="Salzberg S.L."/>
            <person name="Tang P."/>
            <person name="Chiu C.-H."/>
            <person name="Lee Y.-S."/>
            <person name="Embley T.M."/>
            <person name="Coombs G.H."/>
            <person name="Mottram J.C."/>
            <person name="Tachezy J."/>
            <person name="Fraser-Liggett C.M."/>
            <person name="Johnson P.J."/>
        </authorList>
    </citation>
    <scope>NUCLEOTIDE SEQUENCE [LARGE SCALE GENOMIC DNA]</scope>
    <source>
        <strain evidence="2">G3</strain>
    </source>
</reference>
<sequence>MSHAHHVYFTPDKKFLLVNDLGADKIHKFKVNSQAPFLSETYEDISVEPESGPRHSAFTKDGKFMYLINELNGQVYGFSNNNSTFTKFQSIACDEVEARGSADIHISPDGKFLYASNRLKRDGISIYRINAENGHLEKVGYQLTGIHPRMFEITPNGKYVFVCCRDSDAIEIYLRNPETGLITKQDEIRIPHPVCIKFVE</sequence>
<dbReference type="OrthoDB" id="9972196at2759"/>
<dbReference type="InterPro" id="IPR011045">
    <property type="entry name" value="N2O_reductase_N"/>
</dbReference>
<evidence type="ECO:0000313" key="2">
    <source>
        <dbReference type="EMBL" id="EAX91367.1"/>
    </source>
</evidence>
<dbReference type="InterPro" id="IPR015943">
    <property type="entry name" value="WD40/YVTN_repeat-like_dom_sf"/>
</dbReference>
<proteinExistence type="inferred from homology"/>
<dbReference type="Pfam" id="PF10282">
    <property type="entry name" value="Lactonase"/>
    <property type="match status" value="1"/>
</dbReference>
<gene>
    <name evidence="2" type="ORF">TVAG_311180</name>
</gene>
<dbReference type="PANTHER" id="PTHR30344:SF1">
    <property type="entry name" value="6-PHOSPHOGLUCONOLACTONASE"/>
    <property type="match status" value="1"/>
</dbReference>
<dbReference type="STRING" id="5722.A2FUQ0"/>
<dbReference type="VEuPathDB" id="TrichDB:TVAG_167170"/>
<dbReference type="AlphaFoldDB" id="A2FUQ0"/>
<evidence type="ECO:0000313" key="3">
    <source>
        <dbReference type="Proteomes" id="UP000001542"/>
    </source>
</evidence>
<dbReference type="Proteomes" id="UP000001542">
    <property type="component" value="Unassembled WGS sequence"/>
</dbReference>
<dbReference type="eggNOG" id="ENOG502QQCI">
    <property type="taxonomic scope" value="Eukaryota"/>
</dbReference>
<dbReference type="OMA" id="PRMFEIT"/>
<dbReference type="PANTHER" id="PTHR30344">
    <property type="entry name" value="6-PHOSPHOGLUCONOLACTONASE-RELATED"/>
    <property type="match status" value="1"/>
</dbReference>
<comment type="similarity">
    <text evidence="1">Belongs to the cycloisomerase 2 family.</text>
</comment>
<protein>
    <recommendedName>
        <fullName evidence="4">6-phosphogluconolactonase</fullName>
    </recommendedName>
</protein>
<dbReference type="KEGG" id="tva:4749060"/>
<evidence type="ECO:0008006" key="4">
    <source>
        <dbReference type="Google" id="ProtNLM"/>
    </source>
</evidence>
<dbReference type="InterPro" id="IPR019405">
    <property type="entry name" value="Lactonase_7-beta_prop"/>
</dbReference>
<dbReference type="VEuPathDB" id="TrichDB:TVAGG3_0544640"/>
<dbReference type="Gene3D" id="2.130.10.10">
    <property type="entry name" value="YVTN repeat-like/Quinoprotein amine dehydrogenase"/>
    <property type="match status" value="1"/>
</dbReference>
<reference evidence="2" key="1">
    <citation type="submission" date="2006-10" db="EMBL/GenBank/DDBJ databases">
        <authorList>
            <person name="Amadeo P."/>
            <person name="Zhao Q."/>
            <person name="Wortman J."/>
            <person name="Fraser-Liggett C."/>
            <person name="Carlton J."/>
        </authorList>
    </citation>
    <scope>NUCLEOTIDE SEQUENCE</scope>
    <source>
        <strain evidence="2">G3</strain>
    </source>
</reference>